<keyword evidence="1" id="KW-1133">Transmembrane helix</keyword>
<feature type="transmembrane region" description="Helical" evidence="1">
    <location>
        <begin position="102"/>
        <end position="122"/>
    </location>
</feature>
<organism evidence="2 3">
    <name type="scientific">Chryseobacterium geocarposphaerae</name>
    <dbReference type="NCBI Taxonomy" id="1416776"/>
    <lineage>
        <taxon>Bacteria</taxon>
        <taxon>Pseudomonadati</taxon>
        <taxon>Bacteroidota</taxon>
        <taxon>Flavobacteriia</taxon>
        <taxon>Flavobacteriales</taxon>
        <taxon>Weeksellaceae</taxon>
        <taxon>Chryseobacterium group</taxon>
        <taxon>Chryseobacterium</taxon>
    </lineage>
</organism>
<evidence type="ECO:0000313" key="2">
    <source>
        <dbReference type="EMBL" id="PJJ68066.1"/>
    </source>
</evidence>
<evidence type="ECO:0000313" key="3">
    <source>
        <dbReference type="Proteomes" id="UP000228740"/>
    </source>
</evidence>
<name>A0A2M9CB30_9FLAO</name>
<sequence>MKNILLKSIQIFAFMSMMNLLLSVLILNIARFPSGSFGMYPFLILIESLVTSVVAFITVCIFRKSYRSVLRIAVLFQIIYLISLILIGFNPFGSDAVNILSLLLYINSFIVLLIVYLIYLVYSKIILAKSKN</sequence>
<reference evidence="2 3" key="1">
    <citation type="submission" date="2017-11" db="EMBL/GenBank/DDBJ databases">
        <title>Genomic Encyclopedia of Archaeal and Bacterial Type Strains, Phase II (KMG-II): From Individual Species to Whole Genera.</title>
        <authorList>
            <person name="Goeker M."/>
        </authorList>
    </citation>
    <scope>NUCLEOTIDE SEQUENCE [LARGE SCALE GENOMIC DNA]</scope>
    <source>
        <strain evidence="2 3">DSM 27617</strain>
    </source>
</reference>
<gene>
    <name evidence="2" type="ORF">CLV73_2090</name>
</gene>
<evidence type="ECO:0000256" key="1">
    <source>
        <dbReference type="SAM" id="Phobius"/>
    </source>
</evidence>
<comment type="caution">
    <text evidence="2">The sequence shown here is derived from an EMBL/GenBank/DDBJ whole genome shotgun (WGS) entry which is preliminary data.</text>
</comment>
<dbReference type="EMBL" id="PGFD01000001">
    <property type="protein sequence ID" value="PJJ68066.1"/>
    <property type="molecule type" value="Genomic_DNA"/>
</dbReference>
<feature type="transmembrane region" description="Helical" evidence="1">
    <location>
        <begin position="69"/>
        <end position="90"/>
    </location>
</feature>
<keyword evidence="1" id="KW-0812">Transmembrane</keyword>
<accession>A0A2M9CB30</accession>
<dbReference type="Proteomes" id="UP000228740">
    <property type="component" value="Unassembled WGS sequence"/>
</dbReference>
<keyword evidence="3" id="KW-1185">Reference proteome</keyword>
<feature type="transmembrane region" description="Helical" evidence="1">
    <location>
        <begin position="42"/>
        <end position="62"/>
    </location>
</feature>
<dbReference type="AlphaFoldDB" id="A0A2M9CB30"/>
<keyword evidence="1" id="KW-0472">Membrane</keyword>
<feature type="transmembrane region" description="Helical" evidence="1">
    <location>
        <begin position="12"/>
        <end position="30"/>
    </location>
</feature>
<proteinExistence type="predicted"/>
<protein>
    <submittedName>
        <fullName evidence="2">Uncharacterized protein</fullName>
    </submittedName>
</protein>